<dbReference type="PANTHER" id="PTHR13822:SF10">
    <property type="entry name" value="ATP SYNTHASE EPSILON CHAIN, CHLOROPLASTIC"/>
    <property type="match status" value="1"/>
</dbReference>
<dbReference type="PANTHER" id="PTHR13822">
    <property type="entry name" value="ATP SYNTHASE DELTA/EPSILON CHAIN"/>
    <property type="match status" value="1"/>
</dbReference>
<dbReference type="Pfam" id="PF02823">
    <property type="entry name" value="ATP-synt_DE_N"/>
    <property type="match status" value="1"/>
</dbReference>
<feature type="domain" description="ATP synthase epsilon subunit C-terminal" evidence="11">
    <location>
        <begin position="91"/>
        <end position="132"/>
    </location>
</feature>
<evidence type="ECO:0000256" key="8">
    <source>
        <dbReference type="HAMAP-Rule" id="MF_00530"/>
    </source>
</evidence>
<dbReference type="GO" id="GO:0046933">
    <property type="term" value="F:proton-transporting ATP synthase activity, rotational mechanism"/>
    <property type="evidence" value="ECO:0007669"/>
    <property type="project" value="UniProtKB-UniRule"/>
</dbReference>
<evidence type="ECO:0000313" key="14">
    <source>
        <dbReference type="EMBL" id="MDB2000694.1"/>
    </source>
</evidence>
<dbReference type="AlphaFoldDB" id="A0AAW5EYU1"/>
<evidence type="ECO:0000256" key="6">
    <source>
        <dbReference type="ARBA" id="ARBA00023196"/>
    </source>
</evidence>
<evidence type="ECO:0000256" key="10">
    <source>
        <dbReference type="SAM" id="Coils"/>
    </source>
</evidence>
<dbReference type="InterPro" id="IPR001469">
    <property type="entry name" value="ATP_synth_F1_dsu/esu"/>
</dbReference>
<evidence type="ECO:0000259" key="11">
    <source>
        <dbReference type="Pfam" id="PF00401"/>
    </source>
</evidence>
<evidence type="ECO:0000259" key="12">
    <source>
        <dbReference type="Pfam" id="PF02823"/>
    </source>
</evidence>
<keyword evidence="6 8" id="KW-0139">CF(1)</keyword>
<keyword evidence="8" id="KW-0375">Hydrogen ion transport</keyword>
<protein>
    <recommendedName>
        <fullName evidence="8">ATP synthase epsilon chain</fullName>
    </recommendedName>
    <alternativeName>
        <fullName evidence="8">ATP synthase F1 sector epsilon subunit</fullName>
    </alternativeName>
    <alternativeName>
        <fullName evidence="8">F-ATPase epsilon subunit</fullName>
    </alternativeName>
</protein>
<evidence type="ECO:0000313" key="13">
    <source>
        <dbReference type="EMBL" id="MCK0084495.1"/>
    </source>
</evidence>
<dbReference type="SUPFAM" id="SSF46604">
    <property type="entry name" value="Epsilon subunit of F1F0-ATP synthase C-terminal domain"/>
    <property type="match status" value="1"/>
</dbReference>
<feature type="domain" description="ATP synthase F1 complex delta/epsilon subunit N-terminal" evidence="12">
    <location>
        <begin position="9"/>
        <end position="86"/>
    </location>
</feature>
<sequence length="138" mass="15366">MGEISTFGLELFSSSQIFYKGRARFINLPATDGGHTFLPHHENVIIALVPGTTKIVTETGEEITAVTGSGFAEMINNRVQVFVHSAEHPGEIDINRAKEALERAEEQLRQKQSIAEYHRSKMELARAMSRLSEAGKRK</sequence>
<gene>
    <name evidence="8 13" type="primary">atpC</name>
    <name evidence="13" type="ORF">K5I21_01115</name>
    <name evidence="14" type="ORF">PM006_10830</name>
</gene>
<name>A0AAW5EYU1_CLOSY</name>
<dbReference type="GeneID" id="57967812"/>
<reference evidence="14" key="2">
    <citation type="submission" date="2023-01" db="EMBL/GenBank/DDBJ databases">
        <title>Human gut microbiome strain richness.</title>
        <authorList>
            <person name="Chen-Liaw A."/>
        </authorList>
    </citation>
    <scope>NUCLEOTIDE SEQUENCE</scope>
    <source>
        <strain evidence="14">B1_m1001713B170214d0_201011</strain>
    </source>
</reference>
<dbReference type="InterPro" id="IPR020546">
    <property type="entry name" value="ATP_synth_F1_dsu/esu_N"/>
</dbReference>
<comment type="subunit">
    <text evidence="8 9">F-type ATPases have 2 components, CF(1) - the catalytic core - and CF(0) - the membrane proton channel. CF(1) has five subunits: alpha(3), beta(3), gamma(1), delta(1), epsilon(1). CF(0) has three main subunits: a, b and c.</text>
</comment>
<dbReference type="HAMAP" id="MF_00530">
    <property type="entry name" value="ATP_synth_epsil_bac"/>
    <property type="match status" value="1"/>
</dbReference>
<dbReference type="Gene3D" id="1.20.5.440">
    <property type="entry name" value="ATP synthase delta/epsilon subunit, C-terminal domain"/>
    <property type="match status" value="1"/>
</dbReference>
<dbReference type="EMBL" id="JAINVB010000001">
    <property type="protein sequence ID" value="MCK0084495.1"/>
    <property type="molecule type" value="Genomic_DNA"/>
</dbReference>
<reference evidence="13" key="1">
    <citation type="journal article" date="2022" name="Cell Host Microbe">
        <title>Colonization of the live biotherapeutic product VE303 and modulation of the microbiota and metabolites in healthy volunteers.</title>
        <authorList>
            <person name="Dsouza M."/>
            <person name="Menon R."/>
            <person name="Crossette E."/>
            <person name="Bhattarai S.K."/>
            <person name="Schneider J."/>
            <person name="Kim Y.G."/>
            <person name="Reddy S."/>
            <person name="Caballero S."/>
            <person name="Felix C."/>
            <person name="Cornacchione L."/>
            <person name="Hendrickson J."/>
            <person name="Watson A.R."/>
            <person name="Minot S.S."/>
            <person name="Greenfield N."/>
            <person name="Schopf L."/>
            <person name="Szabady R."/>
            <person name="Patarroyo J."/>
            <person name="Smith W."/>
            <person name="Harrison P."/>
            <person name="Kuijper E.J."/>
            <person name="Kelly C.P."/>
            <person name="Olle B."/>
            <person name="Bobilev D."/>
            <person name="Silber J.L."/>
            <person name="Bucci V."/>
            <person name="Roberts B."/>
            <person name="Faith J."/>
            <person name="Norman J.M."/>
        </authorList>
    </citation>
    <scope>NUCLEOTIDE SEQUENCE</scope>
    <source>
        <strain evidence="13">VE303-04</strain>
    </source>
</reference>
<keyword evidence="10" id="KW-0175">Coiled coil</keyword>
<dbReference type="GO" id="GO:0005886">
    <property type="term" value="C:plasma membrane"/>
    <property type="evidence" value="ECO:0007669"/>
    <property type="project" value="UniProtKB-SubCell"/>
</dbReference>
<dbReference type="SUPFAM" id="SSF51344">
    <property type="entry name" value="Epsilon subunit of F1F0-ATP synthase N-terminal domain"/>
    <property type="match status" value="1"/>
</dbReference>
<dbReference type="Proteomes" id="UP001203136">
    <property type="component" value="Unassembled WGS sequence"/>
</dbReference>
<dbReference type="Proteomes" id="UP001300871">
    <property type="component" value="Unassembled WGS sequence"/>
</dbReference>
<dbReference type="InterPro" id="IPR036771">
    <property type="entry name" value="ATPsynth_dsu/esu_N"/>
</dbReference>
<evidence type="ECO:0000256" key="4">
    <source>
        <dbReference type="ARBA" id="ARBA00023065"/>
    </source>
</evidence>
<organism evidence="13 15">
    <name type="scientific">Clostridium symbiosum</name>
    <name type="common">Bacteroides symbiosus</name>
    <dbReference type="NCBI Taxonomy" id="1512"/>
    <lineage>
        <taxon>Bacteria</taxon>
        <taxon>Bacillati</taxon>
        <taxon>Bacillota</taxon>
        <taxon>Clostridia</taxon>
        <taxon>Lachnospirales</taxon>
        <taxon>Lachnospiraceae</taxon>
        <taxon>Otoolea</taxon>
    </lineage>
</organism>
<dbReference type="GO" id="GO:0005524">
    <property type="term" value="F:ATP binding"/>
    <property type="evidence" value="ECO:0007669"/>
    <property type="project" value="UniProtKB-UniRule"/>
</dbReference>
<keyword evidence="5 8" id="KW-0472">Membrane</keyword>
<dbReference type="InterPro" id="IPR036794">
    <property type="entry name" value="ATP_F1_dsu/esu_C_sf"/>
</dbReference>
<keyword evidence="3 8" id="KW-0813">Transport</keyword>
<comment type="function">
    <text evidence="8">Produces ATP from ADP in the presence of a proton gradient across the membrane.</text>
</comment>
<dbReference type="Pfam" id="PF00401">
    <property type="entry name" value="ATP-synt_DE"/>
    <property type="match status" value="1"/>
</dbReference>
<dbReference type="NCBIfam" id="TIGR01216">
    <property type="entry name" value="ATP_synt_epsi"/>
    <property type="match status" value="1"/>
</dbReference>
<dbReference type="Gene3D" id="2.60.15.10">
    <property type="entry name" value="F0F1 ATP synthase delta/epsilon subunit, N-terminal"/>
    <property type="match status" value="1"/>
</dbReference>
<keyword evidence="7 8" id="KW-0066">ATP synthesis</keyword>
<evidence type="ECO:0000256" key="7">
    <source>
        <dbReference type="ARBA" id="ARBA00023310"/>
    </source>
</evidence>
<keyword evidence="8" id="KW-1003">Cell membrane</keyword>
<dbReference type="InterPro" id="IPR020547">
    <property type="entry name" value="ATP_synth_F1_esu_C"/>
</dbReference>
<comment type="caution">
    <text evidence="13">The sequence shown here is derived from an EMBL/GenBank/DDBJ whole genome shotgun (WGS) entry which is preliminary data.</text>
</comment>
<evidence type="ECO:0000256" key="2">
    <source>
        <dbReference type="ARBA" id="ARBA00005712"/>
    </source>
</evidence>
<proteinExistence type="inferred from homology"/>
<comment type="similarity">
    <text evidence="2 8 9">Belongs to the ATPase epsilon chain family.</text>
</comment>
<evidence type="ECO:0000256" key="3">
    <source>
        <dbReference type="ARBA" id="ARBA00022448"/>
    </source>
</evidence>
<evidence type="ECO:0000256" key="1">
    <source>
        <dbReference type="ARBA" id="ARBA00004202"/>
    </source>
</evidence>
<dbReference type="RefSeq" id="WP_003497406.1">
    <property type="nucleotide sequence ID" value="NZ_BAABZD010000003.1"/>
</dbReference>
<feature type="coiled-coil region" evidence="10">
    <location>
        <begin position="91"/>
        <end position="121"/>
    </location>
</feature>
<evidence type="ECO:0000256" key="9">
    <source>
        <dbReference type="RuleBase" id="RU003656"/>
    </source>
</evidence>
<accession>A0AAW5EYU1</accession>
<dbReference type="EMBL" id="JAQLGM010000024">
    <property type="protein sequence ID" value="MDB2000694.1"/>
    <property type="molecule type" value="Genomic_DNA"/>
</dbReference>
<dbReference type="CDD" id="cd12152">
    <property type="entry name" value="F1-ATPase_delta"/>
    <property type="match status" value="1"/>
</dbReference>
<dbReference type="GO" id="GO:0045259">
    <property type="term" value="C:proton-transporting ATP synthase complex"/>
    <property type="evidence" value="ECO:0007669"/>
    <property type="project" value="UniProtKB-KW"/>
</dbReference>
<keyword evidence="4 8" id="KW-0406">Ion transport</keyword>
<comment type="subcellular location">
    <subcellularLocation>
        <location evidence="1 8">Cell membrane</location>
        <topology evidence="1 8">Peripheral membrane protein</topology>
    </subcellularLocation>
</comment>
<evidence type="ECO:0000256" key="5">
    <source>
        <dbReference type="ARBA" id="ARBA00023136"/>
    </source>
</evidence>
<evidence type="ECO:0000313" key="15">
    <source>
        <dbReference type="Proteomes" id="UP001203136"/>
    </source>
</evidence>